<name>A0ACB6SHK0_9PLEO</name>
<organism evidence="1 2">
    <name type="scientific">Macroventuria anomochaeta</name>
    <dbReference type="NCBI Taxonomy" id="301207"/>
    <lineage>
        <taxon>Eukaryota</taxon>
        <taxon>Fungi</taxon>
        <taxon>Dikarya</taxon>
        <taxon>Ascomycota</taxon>
        <taxon>Pezizomycotina</taxon>
        <taxon>Dothideomycetes</taxon>
        <taxon>Pleosporomycetidae</taxon>
        <taxon>Pleosporales</taxon>
        <taxon>Pleosporineae</taxon>
        <taxon>Didymellaceae</taxon>
        <taxon>Macroventuria</taxon>
    </lineage>
</organism>
<gene>
    <name evidence="1" type="ORF">BU25DRAFT_405343</name>
</gene>
<dbReference type="EMBL" id="MU006701">
    <property type="protein sequence ID" value="KAF2633448.1"/>
    <property type="molecule type" value="Genomic_DNA"/>
</dbReference>
<reference evidence="1" key="1">
    <citation type="journal article" date="2020" name="Stud. Mycol.">
        <title>101 Dothideomycetes genomes: a test case for predicting lifestyles and emergence of pathogens.</title>
        <authorList>
            <person name="Haridas S."/>
            <person name="Albert R."/>
            <person name="Binder M."/>
            <person name="Bloem J."/>
            <person name="Labutti K."/>
            <person name="Salamov A."/>
            <person name="Andreopoulos B."/>
            <person name="Baker S."/>
            <person name="Barry K."/>
            <person name="Bills G."/>
            <person name="Bluhm B."/>
            <person name="Cannon C."/>
            <person name="Castanera R."/>
            <person name="Culley D."/>
            <person name="Daum C."/>
            <person name="Ezra D."/>
            <person name="Gonzalez J."/>
            <person name="Henrissat B."/>
            <person name="Kuo A."/>
            <person name="Liang C."/>
            <person name="Lipzen A."/>
            <person name="Lutzoni F."/>
            <person name="Magnuson J."/>
            <person name="Mondo S."/>
            <person name="Nolan M."/>
            <person name="Ohm R."/>
            <person name="Pangilinan J."/>
            <person name="Park H.-J."/>
            <person name="Ramirez L."/>
            <person name="Alfaro M."/>
            <person name="Sun H."/>
            <person name="Tritt A."/>
            <person name="Yoshinaga Y."/>
            <person name="Zwiers L.-H."/>
            <person name="Turgeon B."/>
            <person name="Goodwin S."/>
            <person name="Spatafora J."/>
            <person name="Crous P."/>
            <person name="Grigoriev I."/>
        </authorList>
    </citation>
    <scope>NUCLEOTIDE SEQUENCE</scope>
    <source>
        <strain evidence="1">CBS 525.71</strain>
    </source>
</reference>
<evidence type="ECO:0000313" key="2">
    <source>
        <dbReference type="Proteomes" id="UP000799754"/>
    </source>
</evidence>
<comment type="caution">
    <text evidence="1">The sequence shown here is derived from an EMBL/GenBank/DDBJ whole genome shotgun (WGS) entry which is preliminary data.</text>
</comment>
<dbReference type="Proteomes" id="UP000799754">
    <property type="component" value="Unassembled WGS sequence"/>
</dbReference>
<sequence>MSYPWQCLLFIDQALWGSGDQSNGESLDCSACRGSCELLVIEVVEDGFLPINASPIERSAAPPVVPEVRHVISMGGQ</sequence>
<accession>A0ACB6SHK0</accession>
<proteinExistence type="predicted"/>
<evidence type="ECO:0000313" key="1">
    <source>
        <dbReference type="EMBL" id="KAF2633448.1"/>
    </source>
</evidence>
<keyword evidence="2" id="KW-1185">Reference proteome</keyword>
<protein>
    <submittedName>
        <fullName evidence="1">Uncharacterized protein</fullName>
    </submittedName>
</protein>